<feature type="compositionally biased region" description="Polar residues" evidence="14">
    <location>
        <begin position="380"/>
        <end position="393"/>
    </location>
</feature>
<feature type="compositionally biased region" description="Polar residues" evidence="14">
    <location>
        <begin position="280"/>
        <end position="290"/>
    </location>
</feature>
<dbReference type="GO" id="GO:0048046">
    <property type="term" value="C:apoplast"/>
    <property type="evidence" value="ECO:0007669"/>
    <property type="project" value="TreeGrafter"/>
</dbReference>
<dbReference type="GO" id="GO:0008964">
    <property type="term" value="F:phosphoenolpyruvate carboxylase activity"/>
    <property type="evidence" value="ECO:0007669"/>
    <property type="project" value="UniProtKB-EC"/>
</dbReference>
<feature type="region of interest" description="Disordered" evidence="14">
    <location>
        <begin position="789"/>
        <end position="823"/>
    </location>
</feature>
<dbReference type="InterPro" id="IPR003124">
    <property type="entry name" value="WH2_dom"/>
</dbReference>
<feature type="compositionally biased region" description="Polar residues" evidence="14">
    <location>
        <begin position="350"/>
        <end position="361"/>
    </location>
</feature>
<evidence type="ECO:0000256" key="14">
    <source>
        <dbReference type="SAM" id="MobiDB-lite"/>
    </source>
</evidence>
<dbReference type="FunFam" id="1.20.1440.90:FF:000001">
    <property type="entry name" value="Phosphoenolpyruvate carboxylase 1"/>
    <property type="match status" value="1"/>
</dbReference>
<feature type="region of interest" description="Disordered" evidence="14">
    <location>
        <begin position="736"/>
        <end position="756"/>
    </location>
</feature>
<dbReference type="GO" id="GO:0005829">
    <property type="term" value="C:cytosol"/>
    <property type="evidence" value="ECO:0007669"/>
    <property type="project" value="TreeGrafter"/>
</dbReference>
<feature type="compositionally biased region" description="Polar residues" evidence="14">
    <location>
        <begin position="789"/>
        <end position="800"/>
    </location>
</feature>
<organism evidence="16">
    <name type="scientific">Triticum urartu</name>
    <name type="common">Red wild einkorn</name>
    <name type="synonym">Crithodium urartu</name>
    <dbReference type="NCBI Taxonomy" id="4572"/>
    <lineage>
        <taxon>Eukaryota</taxon>
        <taxon>Viridiplantae</taxon>
        <taxon>Streptophyta</taxon>
        <taxon>Embryophyta</taxon>
        <taxon>Tracheophyta</taxon>
        <taxon>Spermatophyta</taxon>
        <taxon>Magnoliopsida</taxon>
        <taxon>Liliopsida</taxon>
        <taxon>Poales</taxon>
        <taxon>Poaceae</taxon>
        <taxon>BOP clade</taxon>
        <taxon>Pooideae</taxon>
        <taxon>Triticodae</taxon>
        <taxon>Triticeae</taxon>
        <taxon>Triticinae</taxon>
        <taxon>Triticum</taxon>
    </lineage>
</organism>
<dbReference type="GO" id="GO:0009507">
    <property type="term" value="C:chloroplast"/>
    <property type="evidence" value="ECO:0007669"/>
    <property type="project" value="TreeGrafter"/>
</dbReference>
<dbReference type="eggNOG" id="ENOG502QSPV">
    <property type="taxonomic scope" value="Eukaryota"/>
</dbReference>
<keyword evidence="9" id="KW-0021">Allosteric enzyme</keyword>
<evidence type="ECO:0000256" key="7">
    <source>
        <dbReference type="ARBA" id="ARBA00022490"/>
    </source>
</evidence>
<reference evidence="16" key="1">
    <citation type="journal article" date="2013" name="Nature">
        <title>Draft genome of the wheat A-genome progenitor Triticum urartu.</title>
        <authorList>
            <person name="Ling H.Q."/>
            <person name="Zhao S."/>
            <person name="Liu D."/>
            <person name="Wang J."/>
            <person name="Sun H."/>
            <person name="Zhang C."/>
            <person name="Fan H."/>
            <person name="Li D."/>
            <person name="Dong L."/>
            <person name="Tao Y."/>
            <person name="Gao C."/>
            <person name="Wu H."/>
            <person name="Li Y."/>
            <person name="Cui Y."/>
            <person name="Guo X."/>
            <person name="Zheng S."/>
            <person name="Wang B."/>
            <person name="Yu K."/>
            <person name="Liang Q."/>
            <person name="Yang W."/>
            <person name="Lou X."/>
            <person name="Chen J."/>
            <person name="Feng M."/>
            <person name="Jian J."/>
            <person name="Zhang X."/>
            <person name="Luo G."/>
            <person name="Jiang Y."/>
            <person name="Liu J."/>
            <person name="Wang Z."/>
            <person name="Sha Y."/>
            <person name="Zhang B."/>
            <person name="Wu H."/>
            <person name="Tang D."/>
            <person name="Shen Q."/>
            <person name="Xue P."/>
            <person name="Zou S."/>
            <person name="Wang X."/>
            <person name="Liu X."/>
            <person name="Wang F."/>
            <person name="Yang Y."/>
            <person name="An X."/>
            <person name="Dong Z."/>
            <person name="Zhang K."/>
            <person name="Zhang X."/>
            <person name="Luo M.C."/>
            <person name="Dvorak J."/>
            <person name="Tong Y."/>
            <person name="Wang J."/>
            <person name="Yang H."/>
            <person name="Li Z."/>
            <person name="Wang D."/>
            <person name="Zhang A."/>
            <person name="Wang J."/>
        </authorList>
    </citation>
    <scope>NUCLEOTIDE SEQUENCE</scope>
</reference>
<dbReference type="Pfam" id="PF00311">
    <property type="entry name" value="PEPcase"/>
    <property type="match status" value="3"/>
</dbReference>
<keyword evidence="11" id="KW-0456">Lyase</keyword>
<dbReference type="InterPro" id="IPR018129">
    <property type="entry name" value="PEP_COase_Lys_AS"/>
</dbReference>
<dbReference type="GO" id="GO:0015979">
    <property type="term" value="P:photosynthesis"/>
    <property type="evidence" value="ECO:0007669"/>
    <property type="project" value="UniProtKB-KW"/>
</dbReference>
<comment type="subcellular location">
    <subcellularLocation>
        <location evidence="3">Cytoplasm</location>
    </subcellularLocation>
</comment>
<dbReference type="PANTHER" id="PTHR30523">
    <property type="entry name" value="PHOSPHOENOLPYRUVATE CARBOXYLASE"/>
    <property type="match status" value="1"/>
</dbReference>
<gene>
    <name evidence="16" type="ORF">TRIUR3_31093</name>
</gene>
<feature type="domain" description="WH2" evidence="15">
    <location>
        <begin position="1263"/>
        <end position="1281"/>
    </location>
</feature>
<evidence type="ECO:0000256" key="1">
    <source>
        <dbReference type="ARBA" id="ARBA00001946"/>
    </source>
</evidence>
<dbReference type="PROSITE" id="PS00393">
    <property type="entry name" value="PEPCASE_2"/>
    <property type="match status" value="1"/>
</dbReference>
<dbReference type="STRING" id="4572.M7ZTK5"/>
<accession>M7ZTK5</accession>
<comment type="cofactor">
    <cofactor evidence="1">
        <name>Mg(2+)</name>
        <dbReference type="ChEBI" id="CHEBI:18420"/>
    </cofactor>
</comment>
<comment type="similarity">
    <text evidence="4">Belongs to the PEPCase type 1 family.</text>
</comment>
<keyword evidence="7" id="KW-0963">Cytoplasm</keyword>
<evidence type="ECO:0000256" key="9">
    <source>
        <dbReference type="ARBA" id="ARBA00022533"/>
    </source>
</evidence>
<evidence type="ECO:0000313" key="16">
    <source>
        <dbReference type="EMBL" id="EMS62961.1"/>
    </source>
</evidence>
<evidence type="ECO:0000256" key="10">
    <source>
        <dbReference type="ARBA" id="ARBA00022842"/>
    </source>
</evidence>
<evidence type="ECO:0000259" key="15">
    <source>
        <dbReference type="PROSITE" id="PS51082"/>
    </source>
</evidence>
<evidence type="ECO:0000256" key="4">
    <source>
        <dbReference type="ARBA" id="ARBA00008346"/>
    </source>
</evidence>
<keyword evidence="12" id="KW-0120">Carbon dioxide fixation</keyword>
<dbReference type="InterPro" id="IPR015813">
    <property type="entry name" value="Pyrv/PenolPyrv_kinase-like_dom"/>
</dbReference>
<proteinExistence type="inferred from homology"/>
<feature type="region of interest" description="Disordered" evidence="14">
    <location>
        <begin position="236"/>
        <end position="393"/>
    </location>
</feature>
<feature type="compositionally biased region" description="Polar residues" evidence="14">
    <location>
        <begin position="808"/>
        <end position="820"/>
    </location>
</feature>
<dbReference type="OMA" id="LPAISMC"/>
<feature type="region of interest" description="Disordered" evidence="14">
    <location>
        <begin position="929"/>
        <end position="958"/>
    </location>
</feature>
<dbReference type="EMBL" id="KD075182">
    <property type="protein sequence ID" value="EMS62961.1"/>
    <property type="molecule type" value="Genomic_DNA"/>
</dbReference>
<sequence length="1958" mass="217365">MNGGRAGSVLAQKLAGAPLPLIKCDRCPRMVVRRVSTTPEHPGWVFIKCLNDGPSRVGSGALRVSRFWRAAAVHLWGSVWSLVSEVEASVLEIGGDWKFPTPEVFFGHTRFAADVFHDLHEQVITTSARGRKVLTRVQNIEAALPSLEKAVKNQKSHIHFAYVPGSDWHTQLQNEQNHLLSSDLPRFMMDSYEECQDPPRLYLLDKFDNAGAGACLKRYSDPSYFKKSWDVMRADKTSHLQKERRSHKIKRKGSRLKEPYHGQVTSRHRNGELQRALTAVQLTSSRQCASPSMDGRSFSEHRSTSDARSNPDNISRSSSFSSKARLSFAEQASDTKPSVVPHDNGHDKLSNINTHKLNDASSPILLSGTRADDLDDDSKQGSLSDEMNANSPSVEWHEKTAIVMTTSSVYCDDVVMDRAENAETKPIKPVQREVDHREMETLEQQGALLQKAKLLLLSSGLNPRDEVPSETDNYMDALNTLESETDTEADFQTKKRGKPVHSFNAHGPQIESADNIVAQLPDSSPAEFPDTSPNYRMLHTFERTADFPSLSSADAPDISQHALSGYTDIHPNEWSSVTTIPENNANDAAGDPTEISEPALQAYTATPPNQSPPHANEIPESKAEVNPRDSPEISKPGLSTYAVFPPNKESVVNQIPESNVEDASEDGTNESTSCLVPEPAISFAPASEASPAKILTGDTTGNSLIPERGPQDYPGENHQEFGGCGMAEVSNSQTMPLNESSGNGSATQHLPTHAPTSSVELSSVKLWTNAGLFGLEPSKPPIGIYPGSASQSYPETNQSAIRAPDAVYSQTDRPSDSSTYFEHREHNNLNGKQASISELLESEGHAENGAETYSATDLAGRNNLHVVSASSFSSIAQRFLANTLQRRTSPKYNDLPMSSGRVNTDANGFDEATVNSTLAPKEAVFETSQFEKKTDNGMDGPPKSSIFSSGHYSEKSSPPLEHMKISFHPMSASEISKLNLDFSDGNLNENVDDMMLPTFQLLPGSSVPQPGSGSESEDDTFGRSYSYSSYDDLSPRLYSNSELWDQEDGIGLEDHELYNDSNQIGSSTTPVSSYMGFEQMNLSGEKSTISLSDIEDPNGLGSLESHPAGELPNFDTLMSTSNQQNGDALIPHNPVNLSPDEDQMPPPPPLPPMQWRTMRQTTSLGEERDSTAKDMLKNASSLPPVHTPMQEHLPPCAPPFPQGNVKEVNHEKVDVIKETSNLPNIFEIKSSLLQQIRDKPDLHKLNGHEKTKAVFSDVNSLDERGDLLQQIRSKTFNLRRTNGSKTNASSQSTEPTANSNVVAILEKANAIRQLFSHPKRRFPGRNKNEEPYWAQRFHRPTSHDPHSSKGLEILVEECLRVSGEYQRDVGDRAAKLGELGALFTSLDVGDAIMVSSSLSHMLNLANLAEEIQMVYQKKMETSRRGGFADEALAPTQTGIDASIVAGRGKTPQEVFDALRAQTTDLVFTAHPTQSIRRSLLEKHASIRTCLTQLCVEGVSENEKQEIDEALQREILAAFRTGRDEMRAGMSYFHDTIWNGVPKFLRRVDTALRNIGIEERLPYDVPLIQFSSWMGGDRDGNPRVTPEVTRDVCLLARMMAANMYFSKMGSLMFELSMWRCNDELRARADELHRLSSRKYAKYYIEFWKQISPREPYRIILGDVRDKLYNTCERAREILSSGESSIPEEDTYTRVEEFLEPLELCYRSLCDCGDKLIADGSLLDFMRQLLQRECGVKTPMRVVPLFEKLADLQQARATMELLFSIDWYKERIDGKQEIMIGYSDSGKDAGRLSAAWPGGLATLREMYDEWPFFRVTIDLLEMVFAKGDPGIAALYDKLLVPEDLWPFGEQLRANYAETQSLLLKVAGHEDLLESDPYLRQRLLLRDSYITALNVCQAYTLKRIRDGEFRPATRPPLSKEFIDETAESLMELNPSSEYDPGLEDTLILTMKGIAAGMQNTG</sequence>
<evidence type="ECO:0000256" key="13">
    <source>
        <dbReference type="ARBA" id="ARBA00048995"/>
    </source>
</evidence>
<evidence type="ECO:0000256" key="5">
    <source>
        <dbReference type="ARBA" id="ARBA00011881"/>
    </source>
</evidence>
<feature type="compositionally biased region" description="Basic residues" evidence="14">
    <location>
        <begin position="244"/>
        <end position="254"/>
    </location>
</feature>
<feature type="region of interest" description="Disordered" evidence="14">
    <location>
        <begin position="485"/>
        <end position="507"/>
    </location>
</feature>
<feature type="region of interest" description="Disordered" evidence="14">
    <location>
        <begin position="603"/>
        <end position="645"/>
    </location>
</feature>
<dbReference type="PRINTS" id="PR00150">
    <property type="entry name" value="PEPCARBXLASE"/>
</dbReference>
<dbReference type="EC" id="4.1.1.31" evidence="6"/>
<dbReference type="PROSITE" id="PS00781">
    <property type="entry name" value="PEPCASE_1"/>
    <property type="match status" value="1"/>
</dbReference>
<dbReference type="Gene3D" id="6.10.280.150">
    <property type="match status" value="1"/>
</dbReference>
<evidence type="ECO:0000256" key="8">
    <source>
        <dbReference type="ARBA" id="ARBA00022531"/>
    </source>
</evidence>
<dbReference type="SUPFAM" id="SSF51621">
    <property type="entry name" value="Phosphoenolpyruvate/pyruvate domain"/>
    <property type="match status" value="1"/>
</dbReference>
<evidence type="ECO:0000256" key="11">
    <source>
        <dbReference type="ARBA" id="ARBA00023239"/>
    </source>
</evidence>
<dbReference type="PROSITE" id="PS51082">
    <property type="entry name" value="WH2"/>
    <property type="match status" value="1"/>
</dbReference>
<feature type="region of interest" description="Disordered" evidence="14">
    <location>
        <begin position="1001"/>
        <end position="1025"/>
    </location>
</feature>
<comment type="catalytic activity">
    <reaction evidence="13">
        <text>oxaloacetate + phosphate = phosphoenolpyruvate + hydrogencarbonate</text>
        <dbReference type="Rhea" id="RHEA:28370"/>
        <dbReference type="ChEBI" id="CHEBI:16452"/>
        <dbReference type="ChEBI" id="CHEBI:17544"/>
        <dbReference type="ChEBI" id="CHEBI:43474"/>
        <dbReference type="ChEBI" id="CHEBI:58702"/>
        <dbReference type="EC" id="4.1.1.31"/>
    </reaction>
</comment>
<feature type="compositionally biased region" description="Low complexity" evidence="14">
    <location>
        <begin position="315"/>
        <end position="329"/>
    </location>
</feature>
<protein>
    <recommendedName>
        <fullName evidence="6">phosphoenolpyruvate carboxylase</fullName>
        <ecNumber evidence="6">4.1.1.31</ecNumber>
    </recommendedName>
</protein>
<feature type="compositionally biased region" description="Low complexity" evidence="14">
    <location>
        <begin position="1003"/>
        <end position="1014"/>
    </location>
</feature>
<evidence type="ECO:0000256" key="3">
    <source>
        <dbReference type="ARBA" id="ARBA00004496"/>
    </source>
</evidence>
<feature type="compositionally biased region" description="Polar residues" evidence="14">
    <location>
        <begin position="574"/>
        <end position="586"/>
    </location>
</feature>
<evidence type="ECO:0000256" key="2">
    <source>
        <dbReference type="ARBA" id="ARBA00003774"/>
    </source>
</evidence>
<dbReference type="GO" id="GO:0006099">
    <property type="term" value="P:tricarboxylic acid cycle"/>
    <property type="evidence" value="ECO:0007669"/>
    <property type="project" value="InterPro"/>
</dbReference>
<dbReference type="GO" id="GO:0003779">
    <property type="term" value="F:actin binding"/>
    <property type="evidence" value="ECO:0007669"/>
    <property type="project" value="InterPro"/>
</dbReference>
<dbReference type="GO" id="GO:0015977">
    <property type="term" value="P:carbon fixation"/>
    <property type="evidence" value="ECO:0007669"/>
    <property type="project" value="UniProtKB-KW"/>
</dbReference>
<feature type="compositionally biased region" description="Basic and acidic residues" evidence="14">
    <location>
        <begin position="617"/>
        <end position="632"/>
    </location>
</feature>
<name>M7ZTK5_TRIUA</name>
<dbReference type="PANTHER" id="PTHR30523:SF25">
    <property type="entry name" value="PHOSPHOENOLPYRUVATE CARBOXYLASE"/>
    <property type="match status" value="1"/>
</dbReference>
<comment type="function">
    <text evidence="2">Through the carboxylation of phosphoenolpyruvate (PEP) it forms oxaloacetate, a four-carbon dicarboxylic acid source for the tricarboxylic acid cycle.</text>
</comment>
<dbReference type="GO" id="GO:0048366">
    <property type="term" value="P:leaf development"/>
    <property type="evidence" value="ECO:0007669"/>
    <property type="project" value="TreeGrafter"/>
</dbReference>
<dbReference type="InterPro" id="IPR021135">
    <property type="entry name" value="PEP_COase"/>
</dbReference>
<dbReference type="InterPro" id="IPR033129">
    <property type="entry name" value="PEPCASE_His_AS"/>
</dbReference>
<dbReference type="Gene3D" id="1.20.1440.90">
    <property type="entry name" value="Phosphoenolpyruvate/pyruvate domain"/>
    <property type="match status" value="1"/>
</dbReference>
<keyword evidence="10" id="KW-0460">Magnesium</keyword>
<keyword evidence="8" id="KW-0602">Photosynthesis</keyword>
<evidence type="ECO:0000256" key="6">
    <source>
        <dbReference type="ARBA" id="ARBA00012305"/>
    </source>
</evidence>
<evidence type="ECO:0000256" key="12">
    <source>
        <dbReference type="ARBA" id="ARBA00023300"/>
    </source>
</evidence>
<comment type="subunit">
    <text evidence="5">Homotetramer.</text>
</comment>
<feature type="region of interest" description="Disordered" evidence="14">
    <location>
        <begin position="574"/>
        <end position="593"/>
    </location>
</feature>